<dbReference type="InterPro" id="IPR013815">
    <property type="entry name" value="ATP_grasp_subdomain_1"/>
</dbReference>
<dbReference type="GO" id="GO:0004775">
    <property type="term" value="F:succinate-CoA ligase (ADP-forming) activity"/>
    <property type="evidence" value="ECO:0007669"/>
    <property type="project" value="UniProtKB-EC"/>
</dbReference>
<keyword evidence="3 5" id="KW-0547">Nucleotide-binding</keyword>
<dbReference type="InterPro" id="IPR013650">
    <property type="entry name" value="ATP-grasp_succ-CoA_synth-type"/>
</dbReference>
<protein>
    <submittedName>
        <fullName evidence="7">Succinyl-CoA ligase [ADP-forming] subunit beta</fullName>
        <ecNumber evidence="7">6.2.1.5</ecNumber>
    </submittedName>
</protein>
<dbReference type="AlphaFoldDB" id="H6RSX7"/>
<dbReference type="eggNOG" id="COG0045">
    <property type="taxonomic scope" value="Bacteria"/>
</dbReference>
<feature type="domain" description="ATP-grasp" evidence="6">
    <location>
        <begin position="9"/>
        <end position="230"/>
    </location>
</feature>
<dbReference type="InterPro" id="IPR016102">
    <property type="entry name" value="Succinyl-CoA_synth-like"/>
</dbReference>
<dbReference type="PANTHER" id="PTHR11815:SF10">
    <property type="entry name" value="SUCCINATE--COA LIGASE [GDP-FORMING] SUBUNIT BETA, MITOCHONDRIAL"/>
    <property type="match status" value="1"/>
</dbReference>
<evidence type="ECO:0000259" key="6">
    <source>
        <dbReference type="PROSITE" id="PS50975"/>
    </source>
</evidence>
<dbReference type="PIRSF" id="PIRSF001554">
    <property type="entry name" value="SucCS_beta"/>
    <property type="match status" value="1"/>
</dbReference>
<evidence type="ECO:0000313" key="7">
    <source>
        <dbReference type="EMBL" id="CCG04280.1"/>
    </source>
</evidence>
<dbReference type="Pfam" id="PF00549">
    <property type="entry name" value="Ligase_CoA"/>
    <property type="match status" value="1"/>
</dbReference>
<evidence type="ECO:0000256" key="2">
    <source>
        <dbReference type="ARBA" id="ARBA00022723"/>
    </source>
</evidence>
<dbReference type="SUPFAM" id="SSF56059">
    <property type="entry name" value="Glutathione synthetase ATP-binding domain-like"/>
    <property type="match status" value="1"/>
</dbReference>
<dbReference type="Gene3D" id="3.30.1490.20">
    <property type="entry name" value="ATP-grasp fold, A domain"/>
    <property type="match status" value="1"/>
</dbReference>
<reference evidence="7 8" key="1">
    <citation type="journal article" date="2012" name="J. Bacteriol.">
        <title>Genome Sequence of Blastococcus saxobsidens DD2, a Stone-Inhabiting Bacterium.</title>
        <authorList>
            <person name="Chouaia B."/>
            <person name="Crotti E."/>
            <person name="Brusetti L."/>
            <person name="Daffonchio D."/>
            <person name="Essoussi I."/>
            <person name="Nouioui I."/>
            <person name="Sbissi I."/>
            <person name="Ghodhbane-Gtari F."/>
            <person name="Gtari M."/>
            <person name="Vacherie B."/>
            <person name="Barbe V."/>
            <person name="Medigue C."/>
            <person name="Gury J."/>
            <person name="Pujic P."/>
            <person name="Normand P."/>
        </authorList>
    </citation>
    <scope>NUCLEOTIDE SEQUENCE [LARGE SCALE GENOMIC DNA]</scope>
    <source>
        <strain evidence="7 8">DD2</strain>
    </source>
</reference>
<dbReference type="GO" id="GO:0042709">
    <property type="term" value="C:succinate-CoA ligase complex"/>
    <property type="evidence" value="ECO:0007669"/>
    <property type="project" value="TreeGrafter"/>
</dbReference>
<name>H6RSX7_BLASD</name>
<dbReference type="GO" id="GO:0006099">
    <property type="term" value="P:tricarboxylic acid cycle"/>
    <property type="evidence" value="ECO:0007669"/>
    <property type="project" value="InterPro"/>
</dbReference>
<dbReference type="EMBL" id="FO117623">
    <property type="protein sequence ID" value="CCG04280.1"/>
    <property type="molecule type" value="Genomic_DNA"/>
</dbReference>
<keyword evidence="8" id="KW-1185">Reference proteome</keyword>
<dbReference type="InterPro" id="IPR005809">
    <property type="entry name" value="Succ_CoA_ligase-like_bsu"/>
</dbReference>
<dbReference type="SUPFAM" id="SSF52210">
    <property type="entry name" value="Succinyl-CoA synthetase domains"/>
    <property type="match status" value="1"/>
</dbReference>
<dbReference type="STRING" id="1146883.BLASA_3413"/>
<dbReference type="GO" id="GO:0046872">
    <property type="term" value="F:metal ion binding"/>
    <property type="evidence" value="ECO:0007669"/>
    <property type="project" value="UniProtKB-KW"/>
</dbReference>
<keyword evidence="4" id="KW-0460">Magnesium</keyword>
<dbReference type="OrthoDB" id="9802602at2"/>
<dbReference type="Pfam" id="PF08442">
    <property type="entry name" value="ATP-grasp_2"/>
    <property type="match status" value="1"/>
</dbReference>
<dbReference type="PANTHER" id="PTHR11815">
    <property type="entry name" value="SUCCINYL-COA SYNTHETASE BETA CHAIN"/>
    <property type="match status" value="1"/>
</dbReference>
<dbReference type="HOGENOM" id="CLU_037430_4_1_11"/>
<dbReference type="Gene3D" id="3.40.50.261">
    <property type="entry name" value="Succinyl-CoA synthetase domains"/>
    <property type="match status" value="1"/>
</dbReference>
<evidence type="ECO:0000256" key="3">
    <source>
        <dbReference type="ARBA" id="ARBA00022741"/>
    </source>
</evidence>
<keyword evidence="2" id="KW-0479">Metal-binding</keyword>
<dbReference type="InterPro" id="IPR005811">
    <property type="entry name" value="SUCC_ACL_C"/>
</dbReference>
<dbReference type="KEGG" id="bsd:BLASA_3413"/>
<dbReference type="EC" id="6.2.1.5" evidence="7"/>
<dbReference type="GO" id="GO:0006104">
    <property type="term" value="P:succinyl-CoA metabolic process"/>
    <property type="evidence" value="ECO:0007669"/>
    <property type="project" value="TreeGrafter"/>
</dbReference>
<proteinExistence type="predicted"/>
<keyword evidence="1 7" id="KW-0436">Ligase</keyword>
<dbReference type="InterPro" id="IPR011761">
    <property type="entry name" value="ATP-grasp"/>
</dbReference>
<reference evidence="8" key="2">
    <citation type="submission" date="2012-02" db="EMBL/GenBank/DDBJ databases">
        <title>Complete genome sequence of Blastococcus saxobsidens strain DD2.</title>
        <authorList>
            <person name="Genoscope."/>
        </authorList>
    </citation>
    <scope>NUCLEOTIDE SEQUENCE [LARGE SCALE GENOMIC DNA]</scope>
    <source>
        <strain evidence="8">DD2</strain>
    </source>
</reference>
<dbReference type="GO" id="GO:0005524">
    <property type="term" value="F:ATP binding"/>
    <property type="evidence" value="ECO:0007669"/>
    <property type="project" value="UniProtKB-UniRule"/>
</dbReference>
<gene>
    <name evidence="7" type="ordered locus">BLASA_3413</name>
</gene>
<organism evidence="7 8">
    <name type="scientific">Blastococcus saxobsidens (strain DD2)</name>
    <dbReference type="NCBI Taxonomy" id="1146883"/>
    <lineage>
        <taxon>Bacteria</taxon>
        <taxon>Bacillati</taxon>
        <taxon>Actinomycetota</taxon>
        <taxon>Actinomycetes</taxon>
        <taxon>Geodermatophilales</taxon>
        <taxon>Geodermatophilaceae</taxon>
        <taxon>Blastococcus</taxon>
    </lineage>
</organism>
<evidence type="ECO:0000256" key="1">
    <source>
        <dbReference type="ARBA" id="ARBA00022598"/>
    </source>
</evidence>
<keyword evidence="5" id="KW-0067">ATP-binding</keyword>
<evidence type="ECO:0000313" key="8">
    <source>
        <dbReference type="Proteomes" id="UP000007517"/>
    </source>
</evidence>
<dbReference type="PROSITE" id="PS50975">
    <property type="entry name" value="ATP_GRASP"/>
    <property type="match status" value="1"/>
</dbReference>
<sequence>MQMTEHQGKQLLGRHGVPVPAGVLWSESHGATQRFPVVVKTQIQEGGRGRRGGVEFAHSDSQVRSLVERYRSGTELLPPSRDVLVEEALDIARELYLAVLVDRDVRGPVLLAGRAGGIDVESQESEHFLRIPLEIDVAIPEGIHQEIARHLGVAHAVEAQLRSAVVGLWRAFLGGDCLLAEVNPLVVTDNGRLVAADARVVVDDAARVRHPDWPPAEGQDPFEASVEAAGAVGTLLDGNVAVVTSGAGLGMATVDLVTSQGGRPACLVDLGGTVFRGPDVLTAVLAAVGRVQPDIVFVNVFLQAGPCDDLARALRRAGPELFPADLVLRLRGNRAPEARGILAGFPAFVTEDLAGALREVARLVRA</sequence>
<accession>H6RSX7</accession>
<evidence type="ECO:0000256" key="5">
    <source>
        <dbReference type="PROSITE-ProRule" id="PRU00409"/>
    </source>
</evidence>
<dbReference type="Gene3D" id="3.30.470.20">
    <property type="entry name" value="ATP-grasp fold, B domain"/>
    <property type="match status" value="1"/>
</dbReference>
<dbReference type="Proteomes" id="UP000007517">
    <property type="component" value="Chromosome"/>
</dbReference>
<evidence type="ECO:0000256" key="4">
    <source>
        <dbReference type="ARBA" id="ARBA00022842"/>
    </source>
</evidence>